<evidence type="ECO:0000313" key="2">
    <source>
        <dbReference type="Proteomes" id="UP001186944"/>
    </source>
</evidence>
<organism evidence="1 2">
    <name type="scientific">Pinctada imbricata</name>
    <name type="common">Atlantic pearl-oyster</name>
    <name type="synonym">Pinctada martensii</name>
    <dbReference type="NCBI Taxonomy" id="66713"/>
    <lineage>
        <taxon>Eukaryota</taxon>
        <taxon>Metazoa</taxon>
        <taxon>Spiralia</taxon>
        <taxon>Lophotrochozoa</taxon>
        <taxon>Mollusca</taxon>
        <taxon>Bivalvia</taxon>
        <taxon>Autobranchia</taxon>
        <taxon>Pteriomorphia</taxon>
        <taxon>Pterioida</taxon>
        <taxon>Pterioidea</taxon>
        <taxon>Pteriidae</taxon>
        <taxon>Pinctada</taxon>
    </lineage>
</organism>
<comment type="caution">
    <text evidence="1">The sequence shown here is derived from an EMBL/GenBank/DDBJ whole genome shotgun (WGS) entry which is preliminary data.</text>
</comment>
<dbReference type="AlphaFoldDB" id="A0AA89C7R7"/>
<protein>
    <submittedName>
        <fullName evidence="1">Uncharacterized protein</fullName>
    </submittedName>
</protein>
<name>A0AA89C7R7_PINIB</name>
<reference evidence="1" key="1">
    <citation type="submission" date="2019-08" db="EMBL/GenBank/DDBJ databases">
        <title>The improved chromosome-level genome for the pearl oyster Pinctada fucata martensii using PacBio sequencing and Hi-C.</title>
        <authorList>
            <person name="Zheng Z."/>
        </authorList>
    </citation>
    <scope>NUCLEOTIDE SEQUENCE</scope>
    <source>
        <strain evidence="1">ZZ-2019</strain>
        <tissue evidence="1">Adductor muscle</tissue>
    </source>
</reference>
<sequence>MIQFKATVVTNRTTFWTDVTSTRMTANQAGGGWYSNLLTLSSSN</sequence>
<proteinExistence type="predicted"/>
<gene>
    <name evidence="1" type="ORF">FSP39_002310</name>
</gene>
<keyword evidence="2" id="KW-1185">Reference proteome</keyword>
<accession>A0AA89C7R7</accession>
<dbReference type="Proteomes" id="UP001186944">
    <property type="component" value="Unassembled WGS sequence"/>
</dbReference>
<evidence type="ECO:0000313" key="1">
    <source>
        <dbReference type="EMBL" id="KAK3104451.1"/>
    </source>
</evidence>
<dbReference type="EMBL" id="VSWD01000004">
    <property type="protein sequence ID" value="KAK3104451.1"/>
    <property type="molecule type" value="Genomic_DNA"/>
</dbReference>